<feature type="transmembrane region" description="Helical" evidence="1">
    <location>
        <begin position="254"/>
        <end position="273"/>
    </location>
</feature>
<comment type="caution">
    <text evidence="2">The sequence shown here is derived from an EMBL/GenBank/DDBJ whole genome shotgun (WGS) entry which is preliminary data.</text>
</comment>
<keyword evidence="1" id="KW-0812">Transmembrane</keyword>
<keyword evidence="1" id="KW-1133">Transmembrane helix</keyword>
<evidence type="ECO:0000313" key="2">
    <source>
        <dbReference type="EMBL" id="KAJ7767344.1"/>
    </source>
</evidence>
<dbReference type="AlphaFoldDB" id="A0AAD7JNV2"/>
<gene>
    <name evidence="2" type="ORF">B0H16DRAFT_356750</name>
</gene>
<evidence type="ECO:0000313" key="3">
    <source>
        <dbReference type="Proteomes" id="UP001215598"/>
    </source>
</evidence>
<reference evidence="2" key="1">
    <citation type="submission" date="2023-03" db="EMBL/GenBank/DDBJ databases">
        <title>Massive genome expansion in bonnet fungi (Mycena s.s.) driven by repeated elements and novel gene families across ecological guilds.</title>
        <authorList>
            <consortium name="Lawrence Berkeley National Laboratory"/>
            <person name="Harder C.B."/>
            <person name="Miyauchi S."/>
            <person name="Viragh M."/>
            <person name="Kuo A."/>
            <person name="Thoen E."/>
            <person name="Andreopoulos B."/>
            <person name="Lu D."/>
            <person name="Skrede I."/>
            <person name="Drula E."/>
            <person name="Henrissat B."/>
            <person name="Morin E."/>
            <person name="Kohler A."/>
            <person name="Barry K."/>
            <person name="LaButti K."/>
            <person name="Morin E."/>
            <person name="Salamov A."/>
            <person name="Lipzen A."/>
            <person name="Mereny Z."/>
            <person name="Hegedus B."/>
            <person name="Baldrian P."/>
            <person name="Stursova M."/>
            <person name="Weitz H."/>
            <person name="Taylor A."/>
            <person name="Grigoriev I.V."/>
            <person name="Nagy L.G."/>
            <person name="Martin F."/>
            <person name="Kauserud H."/>
        </authorList>
    </citation>
    <scope>NUCLEOTIDE SEQUENCE</scope>
    <source>
        <strain evidence="2">CBHHK182m</strain>
    </source>
</reference>
<dbReference type="EMBL" id="JARKIB010000022">
    <property type="protein sequence ID" value="KAJ7767344.1"/>
    <property type="molecule type" value="Genomic_DNA"/>
</dbReference>
<protein>
    <recommendedName>
        <fullName evidence="4">Transmembrane protein</fullName>
    </recommendedName>
</protein>
<accession>A0AAD7JNV2</accession>
<evidence type="ECO:0000256" key="1">
    <source>
        <dbReference type="SAM" id="Phobius"/>
    </source>
</evidence>
<name>A0AAD7JNV2_9AGAR</name>
<sequence>MYPSQSYLDAQGMQCPFLVPRLPFRLFFNPPSFNPPGLRGGAGSFVLSLFSLLPSFLHFRCFLCLFRSSYSSSMFYIILPSYHPISAPKGNGVASTRQALAAQSRHMCAAPLSQGMQGISRPLFLLSHHSRLHFSHSLPRLDTPFFVLSLPFFVSSLPVPFFVSSFVYFFFSCFIPLSTTALPGPKGNQGVSRASSRDLGISLPDAQCGGLVARVLVAAVWLRRVTGALAAFVQPYSPRTWVAHGVARNALASWLPPFLFFSLFFFYCCLRGVPWSSSRSRGLGVYLIPCLGPPISPGSGTQGTQGILRTSYPSYYSLLRIIHSFLPFVLFLSSHHSLLPARIGRSRLISYFFSTPSSPSLPSIKC</sequence>
<feature type="transmembrane region" description="Helical" evidence="1">
    <location>
        <begin position="45"/>
        <end position="66"/>
    </location>
</feature>
<organism evidence="2 3">
    <name type="scientific">Mycena metata</name>
    <dbReference type="NCBI Taxonomy" id="1033252"/>
    <lineage>
        <taxon>Eukaryota</taxon>
        <taxon>Fungi</taxon>
        <taxon>Dikarya</taxon>
        <taxon>Basidiomycota</taxon>
        <taxon>Agaricomycotina</taxon>
        <taxon>Agaricomycetes</taxon>
        <taxon>Agaricomycetidae</taxon>
        <taxon>Agaricales</taxon>
        <taxon>Marasmiineae</taxon>
        <taxon>Mycenaceae</taxon>
        <taxon>Mycena</taxon>
    </lineage>
</organism>
<evidence type="ECO:0008006" key="4">
    <source>
        <dbReference type="Google" id="ProtNLM"/>
    </source>
</evidence>
<feature type="transmembrane region" description="Helical" evidence="1">
    <location>
        <begin position="145"/>
        <end position="171"/>
    </location>
</feature>
<keyword evidence="1" id="KW-0472">Membrane</keyword>
<dbReference type="Proteomes" id="UP001215598">
    <property type="component" value="Unassembled WGS sequence"/>
</dbReference>
<proteinExistence type="predicted"/>
<keyword evidence="3" id="KW-1185">Reference proteome</keyword>